<dbReference type="AlphaFoldDB" id="A0A382A797"/>
<sequence>MVVGWCKIDVAFTSHDQGGVTTACIDMAKKTESVL</sequence>
<gene>
    <name evidence="1" type="ORF">METZ01_LOCUS149677</name>
</gene>
<dbReference type="SUPFAM" id="SSF55248">
    <property type="entry name" value="PCD-like"/>
    <property type="match status" value="1"/>
</dbReference>
<evidence type="ECO:0000313" key="1">
    <source>
        <dbReference type="EMBL" id="SVA96823.1"/>
    </source>
</evidence>
<dbReference type="Gene3D" id="3.30.1360.20">
    <property type="entry name" value="Transcriptional coactivator/pterin dehydratase"/>
    <property type="match status" value="1"/>
</dbReference>
<accession>A0A382A797</accession>
<reference evidence="1" key="1">
    <citation type="submission" date="2018-05" db="EMBL/GenBank/DDBJ databases">
        <authorList>
            <person name="Lanie J.A."/>
            <person name="Ng W.-L."/>
            <person name="Kazmierczak K.M."/>
            <person name="Andrzejewski T.M."/>
            <person name="Davidsen T.M."/>
            <person name="Wayne K.J."/>
            <person name="Tettelin H."/>
            <person name="Glass J.I."/>
            <person name="Rusch D."/>
            <person name="Podicherti R."/>
            <person name="Tsui H.-C.T."/>
            <person name="Winkler M.E."/>
        </authorList>
    </citation>
    <scope>NUCLEOTIDE SEQUENCE</scope>
</reference>
<protein>
    <submittedName>
        <fullName evidence="1">Uncharacterized protein</fullName>
    </submittedName>
</protein>
<organism evidence="1">
    <name type="scientific">marine metagenome</name>
    <dbReference type="NCBI Taxonomy" id="408172"/>
    <lineage>
        <taxon>unclassified sequences</taxon>
        <taxon>metagenomes</taxon>
        <taxon>ecological metagenomes</taxon>
    </lineage>
</organism>
<dbReference type="EMBL" id="UINC01024006">
    <property type="protein sequence ID" value="SVA96823.1"/>
    <property type="molecule type" value="Genomic_DNA"/>
</dbReference>
<dbReference type="GO" id="GO:0006729">
    <property type="term" value="P:tetrahydrobiopterin biosynthetic process"/>
    <property type="evidence" value="ECO:0007669"/>
    <property type="project" value="InterPro"/>
</dbReference>
<dbReference type="GO" id="GO:0008124">
    <property type="term" value="F:4-alpha-hydroxytetrahydrobiopterin dehydratase activity"/>
    <property type="evidence" value="ECO:0007669"/>
    <property type="project" value="InterPro"/>
</dbReference>
<dbReference type="InterPro" id="IPR036428">
    <property type="entry name" value="PCD_sf"/>
</dbReference>
<proteinExistence type="predicted"/>
<name>A0A382A797_9ZZZZ</name>